<evidence type="ECO:0000313" key="1">
    <source>
        <dbReference type="EMBL" id="MED4129958.1"/>
    </source>
</evidence>
<evidence type="ECO:0000313" key="2">
    <source>
        <dbReference type="Proteomes" id="UP001341820"/>
    </source>
</evidence>
<dbReference type="Proteomes" id="UP001341820">
    <property type="component" value="Unassembled WGS sequence"/>
</dbReference>
<protein>
    <submittedName>
        <fullName evidence="1">Uncharacterized protein</fullName>
    </submittedName>
</protein>
<proteinExistence type="predicted"/>
<gene>
    <name evidence="1" type="ORF">P5F74_17645</name>
</gene>
<dbReference type="EMBL" id="JAROAS010000046">
    <property type="protein sequence ID" value="MED4129958.1"/>
    <property type="molecule type" value="Genomic_DNA"/>
</dbReference>
<reference evidence="1 2" key="1">
    <citation type="submission" date="2023-03" db="EMBL/GenBank/DDBJ databases">
        <title>Bacillus Genome Sequencing.</title>
        <authorList>
            <person name="Dunlap C."/>
        </authorList>
    </citation>
    <scope>NUCLEOTIDE SEQUENCE [LARGE SCALE GENOMIC DNA]</scope>
    <source>
        <strain evidence="1 2">B-4107</strain>
    </source>
</reference>
<dbReference type="RefSeq" id="WP_328238591.1">
    <property type="nucleotide sequence ID" value="NZ_JAROAS010000046.1"/>
</dbReference>
<sequence length="127" mass="14508">MPLFLKASRTIDEVVNYLTSSMEYDENLSTIIGDVTFCFNEFIDYLEEEQLDVKIFHIECEVPKELTFGHILDSISKCENRINMEDYSGAVTSAKTLVEGVCKEILNKFPDLIVNNKTDLPALFTLQ</sequence>
<accession>A0ABU6NP43</accession>
<keyword evidence="2" id="KW-1185">Reference proteome</keyword>
<comment type="caution">
    <text evidence="1">The sequence shown here is derived from an EMBL/GenBank/DDBJ whole genome shotgun (WGS) entry which is preliminary data.</text>
</comment>
<name>A0ABU6NP43_9BACI</name>
<organism evidence="1 2">
    <name type="scientific">Shouchella miscanthi</name>
    <dbReference type="NCBI Taxonomy" id="2598861"/>
    <lineage>
        <taxon>Bacteria</taxon>
        <taxon>Bacillati</taxon>
        <taxon>Bacillota</taxon>
        <taxon>Bacilli</taxon>
        <taxon>Bacillales</taxon>
        <taxon>Bacillaceae</taxon>
        <taxon>Shouchella</taxon>
    </lineage>
</organism>